<feature type="chain" id="PRO_5008004324" evidence="1">
    <location>
        <begin position="31"/>
        <end position="143"/>
    </location>
</feature>
<gene>
    <name evidence="2" type="ORF">DA69_08170</name>
</gene>
<dbReference type="eggNOG" id="ENOG502ZP9F">
    <property type="taxonomic scope" value="Bacteria"/>
</dbReference>
<evidence type="ECO:0000313" key="3">
    <source>
        <dbReference type="Proteomes" id="UP000077603"/>
    </source>
</evidence>
<dbReference type="RefSeq" id="WP_025978231.1">
    <property type="nucleotide sequence ID" value="NZ_CP015614.1"/>
</dbReference>
<name>A0A172Y667_9CAUL</name>
<keyword evidence="3" id="KW-1185">Reference proteome</keyword>
<proteinExistence type="predicted"/>
<dbReference type="KEGG" id="bne:DA69_08170"/>
<protein>
    <submittedName>
        <fullName evidence="2">Uncharacterized protein</fullName>
    </submittedName>
</protein>
<dbReference type="AlphaFoldDB" id="A0A172Y667"/>
<organism evidence="2 3">
    <name type="scientific">Brevundimonas naejangsanensis</name>
    <dbReference type="NCBI Taxonomy" id="588932"/>
    <lineage>
        <taxon>Bacteria</taxon>
        <taxon>Pseudomonadati</taxon>
        <taxon>Pseudomonadota</taxon>
        <taxon>Alphaproteobacteria</taxon>
        <taxon>Caulobacterales</taxon>
        <taxon>Caulobacteraceae</taxon>
        <taxon>Brevundimonas</taxon>
    </lineage>
</organism>
<evidence type="ECO:0000256" key="1">
    <source>
        <dbReference type="SAM" id="SignalP"/>
    </source>
</evidence>
<dbReference type="Proteomes" id="UP000077603">
    <property type="component" value="Chromosome"/>
</dbReference>
<keyword evidence="1" id="KW-0732">Signal</keyword>
<reference evidence="2 3" key="1">
    <citation type="journal article" date="2014" name="Genome Announc.">
        <title>Genome Sequence of a Promising Hydrogen-Producing Facultative Anaerobic Bacterium, Brevundimonas naejangsanensis Strain B1.</title>
        <authorList>
            <person name="Su H."/>
            <person name="Zhang T."/>
            <person name="Bao M."/>
            <person name="Jiang Y."/>
            <person name="Wang Y."/>
            <person name="Tan T."/>
        </authorList>
    </citation>
    <scope>NUCLEOTIDE SEQUENCE [LARGE SCALE GENOMIC DNA]</scope>
    <source>
        <strain evidence="2 3">B1</strain>
    </source>
</reference>
<feature type="signal peptide" evidence="1">
    <location>
        <begin position="1"/>
        <end position="30"/>
    </location>
</feature>
<accession>A0A172Y667</accession>
<sequence length="143" mass="15411">MTKLMPAKRRTLLAIAAGLTVVTAPQVASAGPTAGGSYQLRATVPVACWVRPNTALMAETGRMGSVIEACNSPGGFTVSAQYRPLAENEKARIIYGDRSLDLAKTGILELRRSNMATIRTVDYRFDHVQLDEPLILALTIQPI</sequence>
<dbReference type="EMBL" id="CP015614">
    <property type="protein sequence ID" value="ANF54714.1"/>
    <property type="molecule type" value="Genomic_DNA"/>
</dbReference>
<dbReference type="OrthoDB" id="7450752at2"/>
<evidence type="ECO:0000313" key="2">
    <source>
        <dbReference type="EMBL" id="ANF54714.1"/>
    </source>
</evidence>